<evidence type="ECO:0000313" key="1">
    <source>
        <dbReference type="EMBL" id="RDH42204.1"/>
    </source>
</evidence>
<keyword evidence="2" id="KW-1185">Reference proteome</keyword>
<sequence>MILKCEGKKNIESPSEKQIVKALKSLKSFGPNSFAILSLPSGDFVQVAGGRMTCLLEKKVGSTIYRAYQSNPSTPFPDGTILSFSGGDVAMKNDEWFNIF</sequence>
<proteinExistence type="predicted"/>
<reference evidence="1 2" key="1">
    <citation type="submission" date="2017-04" db="EMBL/GenBank/DDBJ databases">
        <title>Draft genome sequence of Zooshikella ganghwensis VG4 isolated from Red Sea sediments.</title>
        <authorList>
            <person name="Rehman Z."/>
            <person name="Alam I."/>
            <person name="Kamau A."/>
            <person name="Bajic V."/>
            <person name="Leiknes T."/>
        </authorList>
    </citation>
    <scope>NUCLEOTIDE SEQUENCE [LARGE SCALE GENOMIC DNA]</scope>
    <source>
        <strain evidence="1 2">VG4</strain>
    </source>
</reference>
<accession>A0A4P9VIL3</accession>
<comment type="caution">
    <text evidence="1">The sequence shown here is derived from an EMBL/GenBank/DDBJ whole genome shotgun (WGS) entry which is preliminary data.</text>
</comment>
<organism evidence="1 2">
    <name type="scientific">Zooshikella ganghwensis</name>
    <dbReference type="NCBI Taxonomy" id="202772"/>
    <lineage>
        <taxon>Bacteria</taxon>
        <taxon>Pseudomonadati</taxon>
        <taxon>Pseudomonadota</taxon>
        <taxon>Gammaproteobacteria</taxon>
        <taxon>Oceanospirillales</taxon>
        <taxon>Zooshikellaceae</taxon>
        <taxon>Zooshikella</taxon>
    </lineage>
</organism>
<dbReference type="AlphaFoldDB" id="A0A4P9VIL3"/>
<protein>
    <submittedName>
        <fullName evidence="1">Uncharacterized protein</fullName>
    </submittedName>
</protein>
<evidence type="ECO:0000313" key="2">
    <source>
        <dbReference type="Proteomes" id="UP000257039"/>
    </source>
</evidence>
<name>A0A4P9VIL3_9GAMM</name>
<dbReference type="EMBL" id="NDXW01000001">
    <property type="protein sequence ID" value="RDH42204.1"/>
    <property type="molecule type" value="Genomic_DNA"/>
</dbReference>
<dbReference type="Proteomes" id="UP000257039">
    <property type="component" value="Unassembled WGS sequence"/>
</dbReference>
<gene>
    <name evidence="1" type="ORF">B9G39_01390</name>
</gene>